<protein>
    <submittedName>
        <fullName evidence="1">Uncharacterized protein</fullName>
    </submittedName>
</protein>
<dbReference type="EMBL" id="JAFEKC020000006">
    <property type="protein sequence ID" value="KAK0514014.1"/>
    <property type="molecule type" value="Genomic_DNA"/>
</dbReference>
<name>A0AA39R584_9LECA</name>
<comment type="caution">
    <text evidence="1">The sequence shown here is derived from an EMBL/GenBank/DDBJ whole genome shotgun (WGS) entry which is preliminary data.</text>
</comment>
<dbReference type="AlphaFoldDB" id="A0AA39R584"/>
<evidence type="ECO:0000313" key="2">
    <source>
        <dbReference type="Proteomes" id="UP001166286"/>
    </source>
</evidence>
<organism evidence="1 2">
    <name type="scientific">Cladonia borealis</name>
    <dbReference type="NCBI Taxonomy" id="184061"/>
    <lineage>
        <taxon>Eukaryota</taxon>
        <taxon>Fungi</taxon>
        <taxon>Dikarya</taxon>
        <taxon>Ascomycota</taxon>
        <taxon>Pezizomycotina</taxon>
        <taxon>Lecanoromycetes</taxon>
        <taxon>OSLEUM clade</taxon>
        <taxon>Lecanoromycetidae</taxon>
        <taxon>Lecanorales</taxon>
        <taxon>Lecanorineae</taxon>
        <taxon>Cladoniaceae</taxon>
        <taxon>Cladonia</taxon>
    </lineage>
</organism>
<sequence>MQIWNPASLVRKNIKENRSISDNALYLAATEGGMSAFASKIEDLKADVHYDVSEGNDETDVNPAIIHPETQTLALDVRYASGYVSSSSIFPLDLSKITLLSDLQYCKNIIGVSKRTRSFVLLNQSSWLCSTDLANLALDRYI</sequence>
<reference evidence="1" key="1">
    <citation type="submission" date="2023-03" db="EMBL/GenBank/DDBJ databases">
        <title>Complete genome of Cladonia borealis.</title>
        <authorList>
            <person name="Park H."/>
        </authorList>
    </citation>
    <scope>NUCLEOTIDE SEQUENCE</scope>
    <source>
        <strain evidence="1">ANT050790</strain>
    </source>
</reference>
<dbReference type="Proteomes" id="UP001166286">
    <property type="component" value="Unassembled WGS sequence"/>
</dbReference>
<keyword evidence="2" id="KW-1185">Reference proteome</keyword>
<evidence type="ECO:0000313" key="1">
    <source>
        <dbReference type="EMBL" id="KAK0514014.1"/>
    </source>
</evidence>
<proteinExistence type="predicted"/>
<gene>
    <name evidence="1" type="ORF">JMJ35_003736</name>
</gene>
<accession>A0AA39R584</accession>